<comment type="caution">
    <text evidence="1">The sequence shown here is derived from an EMBL/GenBank/DDBJ whole genome shotgun (WGS) entry which is preliminary data.</text>
</comment>
<organism evidence="1 2">
    <name type="scientific">Ensete ventricosum</name>
    <name type="common">Abyssinian banana</name>
    <name type="synonym">Musa ensete</name>
    <dbReference type="NCBI Taxonomy" id="4639"/>
    <lineage>
        <taxon>Eukaryota</taxon>
        <taxon>Viridiplantae</taxon>
        <taxon>Streptophyta</taxon>
        <taxon>Embryophyta</taxon>
        <taxon>Tracheophyta</taxon>
        <taxon>Spermatophyta</taxon>
        <taxon>Magnoliopsida</taxon>
        <taxon>Liliopsida</taxon>
        <taxon>Zingiberales</taxon>
        <taxon>Musaceae</taxon>
        <taxon>Ensete</taxon>
    </lineage>
</organism>
<reference evidence="1 2" key="1">
    <citation type="submission" date="2022-12" db="EMBL/GenBank/DDBJ databases">
        <title>Chromosome-scale assembly of the Ensete ventricosum genome.</title>
        <authorList>
            <person name="Dussert Y."/>
            <person name="Stocks J."/>
            <person name="Wendawek A."/>
            <person name="Woldeyes F."/>
            <person name="Nichols R.A."/>
            <person name="Borrell J.S."/>
        </authorList>
    </citation>
    <scope>NUCLEOTIDE SEQUENCE [LARGE SCALE GENOMIC DNA]</scope>
    <source>
        <strain evidence="2">cv. Maze</strain>
        <tissue evidence="1">Seeds</tissue>
    </source>
</reference>
<dbReference type="EMBL" id="JAQQAF010000008">
    <property type="protein sequence ID" value="KAJ8464641.1"/>
    <property type="molecule type" value="Genomic_DNA"/>
</dbReference>
<accession>A0AAV8P3Y6</accession>
<dbReference type="AlphaFoldDB" id="A0AAV8P3Y6"/>
<gene>
    <name evidence="1" type="ORF">OPV22_027193</name>
</gene>
<sequence length="116" mass="12880">MGVGRGEESEEITRVADTLHVPCRPRRRHDPVASTFGTAVGARDRWFPPPPPPVVDALRHGLTEGGKKMRRIPQGAGDRKWVAYRRVADEEWALCSRITEPSCINLHEMAEIGGLS</sequence>
<protein>
    <submittedName>
        <fullName evidence="1">Uncharacterized protein</fullName>
    </submittedName>
</protein>
<name>A0AAV8P3Y6_ENSVE</name>
<dbReference type="Proteomes" id="UP001222027">
    <property type="component" value="Unassembled WGS sequence"/>
</dbReference>
<evidence type="ECO:0000313" key="2">
    <source>
        <dbReference type="Proteomes" id="UP001222027"/>
    </source>
</evidence>
<keyword evidence="2" id="KW-1185">Reference proteome</keyword>
<proteinExistence type="predicted"/>
<evidence type="ECO:0000313" key="1">
    <source>
        <dbReference type="EMBL" id="KAJ8464641.1"/>
    </source>
</evidence>